<dbReference type="InterPro" id="IPR031107">
    <property type="entry name" value="Small_HSP"/>
</dbReference>
<evidence type="ECO:0000256" key="1">
    <source>
        <dbReference type="PROSITE-ProRule" id="PRU00285"/>
    </source>
</evidence>
<reference evidence="4" key="1">
    <citation type="journal article" date="2023" name="Comput. Struct. Biotechnol. J.">
        <title>Discovery of a novel marine Bacteroidetes with a rich repertoire of carbohydrate-active enzymes.</title>
        <authorList>
            <person name="Chen B."/>
            <person name="Liu G."/>
            <person name="Chen Q."/>
            <person name="Wang H."/>
            <person name="Liu L."/>
            <person name="Tang K."/>
        </authorList>
    </citation>
    <scope>NUCLEOTIDE SEQUENCE</scope>
    <source>
        <strain evidence="4">TK19036</strain>
    </source>
</reference>
<organism evidence="4">
    <name type="scientific">Roseihalotalea indica</name>
    <dbReference type="NCBI Taxonomy" id="2867963"/>
    <lineage>
        <taxon>Bacteria</taxon>
        <taxon>Pseudomonadati</taxon>
        <taxon>Bacteroidota</taxon>
        <taxon>Cytophagia</taxon>
        <taxon>Cytophagales</taxon>
        <taxon>Catalimonadaceae</taxon>
        <taxon>Roseihalotalea</taxon>
    </lineage>
</organism>
<dbReference type="InterPro" id="IPR008978">
    <property type="entry name" value="HSP20-like_chaperone"/>
</dbReference>
<dbReference type="PROSITE" id="PS01031">
    <property type="entry name" value="SHSP"/>
    <property type="match status" value="1"/>
</dbReference>
<evidence type="ECO:0000259" key="3">
    <source>
        <dbReference type="PROSITE" id="PS01031"/>
    </source>
</evidence>
<dbReference type="InterPro" id="IPR002068">
    <property type="entry name" value="A-crystallin/Hsp20_dom"/>
</dbReference>
<accession>A0AA49GJ27</accession>
<sequence length="144" mass="16800">MTQLVKPSRLLSNMPSLFSSLFDDDWFDGDHHWLARVPAANIQEHDDAFRIELAAPGMKKQDFHIDVDQGRLTIRSEKREETKEEKEHYTRQEFSYRSFSRSFVLPDVVKADDIQAKYEGGVLQLTLPKKENARKTLKKEIAIH</sequence>
<comment type="similarity">
    <text evidence="1 2">Belongs to the small heat shock protein (HSP20) family.</text>
</comment>
<dbReference type="AlphaFoldDB" id="A0AA49GJ27"/>
<dbReference type="EMBL" id="CP120682">
    <property type="protein sequence ID" value="WKN34579.1"/>
    <property type="molecule type" value="Genomic_DNA"/>
</dbReference>
<dbReference type="SUPFAM" id="SSF49764">
    <property type="entry name" value="HSP20-like chaperones"/>
    <property type="match status" value="1"/>
</dbReference>
<feature type="domain" description="SHSP" evidence="3">
    <location>
        <begin position="30"/>
        <end position="144"/>
    </location>
</feature>
<proteinExistence type="inferred from homology"/>
<dbReference type="Pfam" id="PF00011">
    <property type="entry name" value="HSP20"/>
    <property type="match status" value="1"/>
</dbReference>
<evidence type="ECO:0000313" key="4">
    <source>
        <dbReference type="EMBL" id="WKN34579.1"/>
    </source>
</evidence>
<protein>
    <submittedName>
        <fullName evidence="4">Hsp20/alpha crystallin family protein</fullName>
    </submittedName>
</protein>
<reference evidence="4" key="2">
    <citation type="journal article" date="2024" name="Antonie Van Leeuwenhoek">
        <title>Roseihalotalea indica gen. nov., sp. nov., a halophilic Bacteroidetes from mesopelagic Southwest Indian Ocean with higher carbohydrate metabolic potential.</title>
        <authorList>
            <person name="Chen B."/>
            <person name="Zhang M."/>
            <person name="Lin D."/>
            <person name="Ye J."/>
            <person name="Tang K."/>
        </authorList>
    </citation>
    <scope>NUCLEOTIDE SEQUENCE</scope>
    <source>
        <strain evidence="4">TK19036</strain>
    </source>
</reference>
<name>A0AA49GJ27_9BACT</name>
<gene>
    <name evidence="4" type="ORF">K4G66_19585</name>
</gene>
<dbReference type="CDD" id="cd06464">
    <property type="entry name" value="ACD_sHsps-like"/>
    <property type="match status" value="1"/>
</dbReference>
<evidence type="ECO:0000256" key="2">
    <source>
        <dbReference type="RuleBase" id="RU003616"/>
    </source>
</evidence>
<dbReference type="PANTHER" id="PTHR11527">
    <property type="entry name" value="HEAT-SHOCK PROTEIN 20 FAMILY MEMBER"/>
    <property type="match status" value="1"/>
</dbReference>
<dbReference type="Gene3D" id="2.60.40.790">
    <property type="match status" value="1"/>
</dbReference>